<gene>
    <name evidence="2" type="ORF">Tci_516457</name>
</gene>
<comment type="caution">
    <text evidence="2">The sequence shown here is derived from an EMBL/GenBank/DDBJ whole genome shotgun (WGS) entry which is preliminary data.</text>
</comment>
<proteinExistence type="predicted"/>
<feature type="non-terminal residue" evidence="2">
    <location>
        <position position="1"/>
    </location>
</feature>
<dbReference type="EMBL" id="BKCJ010279735">
    <property type="protein sequence ID" value="GEZ44484.1"/>
    <property type="molecule type" value="Genomic_DNA"/>
</dbReference>
<evidence type="ECO:0000313" key="2">
    <source>
        <dbReference type="EMBL" id="GEZ44484.1"/>
    </source>
</evidence>
<feature type="region of interest" description="Disordered" evidence="1">
    <location>
        <begin position="1"/>
        <end position="71"/>
    </location>
</feature>
<name>A0A699IJY2_TANCI</name>
<protein>
    <submittedName>
        <fullName evidence="2">Uncharacterized protein</fullName>
    </submittedName>
</protein>
<organism evidence="2">
    <name type="scientific">Tanacetum cinerariifolium</name>
    <name type="common">Dalmatian daisy</name>
    <name type="synonym">Chrysanthemum cinerariifolium</name>
    <dbReference type="NCBI Taxonomy" id="118510"/>
    <lineage>
        <taxon>Eukaryota</taxon>
        <taxon>Viridiplantae</taxon>
        <taxon>Streptophyta</taxon>
        <taxon>Embryophyta</taxon>
        <taxon>Tracheophyta</taxon>
        <taxon>Spermatophyta</taxon>
        <taxon>Magnoliopsida</taxon>
        <taxon>eudicotyledons</taxon>
        <taxon>Gunneridae</taxon>
        <taxon>Pentapetalae</taxon>
        <taxon>asterids</taxon>
        <taxon>campanulids</taxon>
        <taxon>Asterales</taxon>
        <taxon>Asteraceae</taxon>
        <taxon>Asteroideae</taxon>
        <taxon>Anthemideae</taxon>
        <taxon>Anthemidinae</taxon>
        <taxon>Tanacetum</taxon>
    </lineage>
</organism>
<evidence type="ECO:0000256" key="1">
    <source>
        <dbReference type="SAM" id="MobiDB-lite"/>
    </source>
</evidence>
<accession>A0A699IJY2</accession>
<dbReference type="AlphaFoldDB" id="A0A699IJY2"/>
<reference evidence="2" key="1">
    <citation type="journal article" date="2019" name="Sci. Rep.">
        <title>Draft genome of Tanacetum cinerariifolium, the natural source of mosquito coil.</title>
        <authorList>
            <person name="Yamashiro T."/>
            <person name="Shiraishi A."/>
            <person name="Satake H."/>
            <person name="Nakayama K."/>
        </authorList>
    </citation>
    <scope>NUCLEOTIDE SEQUENCE</scope>
</reference>
<sequence>EECPKNPGLGATKNLMKPSHATRGVPVGPKVGFKPTKEYRPVSKNPTTNTSGNKKKGVNLTKKVSNSNPFDVLNSAKNDEELGTNDGTSNLVSNGAHSSRSLFWNIETSKASTIPIVDKIGKLEMLIINGKFTLVDDDDGKPLKRLIIWVIMIG</sequence>